<feature type="compositionally biased region" description="Polar residues" evidence="8">
    <location>
        <begin position="1"/>
        <end position="13"/>
    </location>
</feature>
<keyword evidence="11" id="KW-1185">Reference proteome</keyword>
<dbReference type="Gene3D" id="2.70.98.30">
    <property type="entry name" value="Golgi alpha-mannosidase II, domain 4"/>
    <property type="match status" value="1"/>
</dbReference>
<organism evidence="10 11">
    <name type="scientific">Acanthosepion pharaonis</name>
    <name type="common">Pharaoh cuttlefish</name>
    <name type="synonym">Sepia pharaonis</name>
    <dbReference type="NCBI Taxonomy" id="158019"/>
    <lineage>
        <taxon>Eukaryota</taxon>
        <taxon>Metazoa</taxon>
        <taxon>Spiralia</taxon>
        <taxon>Lophotrochozoa</taxon>
        <taxon>Mollusca</taxon>
        <taxon>Cephalopoda</taxon>
        <taxon>Coleoidea</taxon>
        <taxon>Decapodiformes</taxon>
        <taxon>Sepiida</taxon>
        <taxon>Sepiina</taxon>
        <taxon>Sepiidae</taxon>
        <taxon>Acanthosepion</taxon>
    </lineage>
</organism>
<evidence type="ECO:0000313" key="10">
    <source>
        <dbReference type="EMBL" id="CAE1282831.1"/>
    </source>
</evidence>
<dbReference type="EC" id="3.2.1.24" evidence="10"/>
<dbReference type="SUPFAM" id="SSF74650">
    <property type="entry name" value="Galactose mutarotase-like"/>
    <property type="match status" value="1"/>
</dbReference>
<dbReference type="PANTHER" id="PTHR11607">
    <property type="entry name" value="ALPHA-MANNOSIDASE"/>
    <property type="match status" value="1"/>
</dbReference>
<keyword evidence="3" id="KW-0479">Metal-binding</keyword>
<dbReference type="OrthoDB" id="2016903at2759"/>
<evidence type="ECO:0000256" key="2">
    <source>
        <dbReference type="ARBA" id="ARBA00009792"/>
    </source>
</evidence>
<dbReference type="InterPro" id="IPR015341">
    <property type="entry name" value="Glyco_hydro_38_cen"/>
</dbReference>
<protein>
    <submittedName>
        <fullName evidence="10">MAN2B1</fullName>
        <ecNumber evidence="10">3.2.1.24</ecNumber>
    </submittedName>
</protein>
<keyword evidence="6" id="KW-1015">Disulfide bond</keyword>
<reference evidence="10" key="1">
    <citation type="submission" date="2021-01" db="EMBL/GenBank/DDBJ databases">
        <authorList>
            <person name="Li R."/>
            <person name="Bekaert M."/>
        </authorList>
    </citation>
    <scope>NUCLEOTIDE SEQUENCE</scope>
    <source>
        <strain evidence="10">Farmed</strain>
    </source>
</reference>
<evidence type="ECO:0000256" key="3">
    <source>
        <dbReference type="ARBA" id="ARBA00022723"/>
    </source>
</evidence>
<dbReference type="InterPro" id="IPR013780">
    <property type="entry name" value="Glyco_hydro_b"/>
</dbReference>
<sequence>MPPNARSHQSQVAGRTEGPLTCHQDQSNGSKLNLLYSTPSCYLYHVNNANVTWTQKTDDFFPYADRPHSFWTGYFTSRPSLKKYVRDTSSFFQTCRHLDVFGELYNHIQIFRLWDALSIAQHHDAVSGTEKQAVANDYALQLSVGTHGCQSLLNAAYKKMMPKTQTVFPDQHFCPLLNISSCYATENMKEFTLTMYNPLAQDVADYIRLPVYSDSYIVYGPNLKPISSQVISIDTATKRIPERGESIANYELIFQFQISSLGFATFFIQTNKNKNKETTSKVTPIQQGEDFELNNGLVSISFDAATARMKKFGNLQSNIFTTLKQNYFYYIGHAGNNSNPDMQASNNYIFRPVNDVPTSISGGTHVKTLLIKGNCVQEVHQVFSPWVTQSVRLYKGQNYVEVEWTVGPIPINDKQGKEIIVRYDSDQNTNKTFYTDANGRQILERR</sequence>
<dbReference type="GO" id="GO:0004559">
    <property type="term" value="F:alpha-mannosidase activity"/>
    <property type="evidence" value="ECO:0007669"/>
    <property type="project" value="UniProtKB-EC"/>
</dbReference>
<dbReference type="InterPro" id="IPR011013">
    <property type="entry name" value="Gal_mutarotase_sf_dom"/>
</dbReference>
<evidence type="ECO:0000259" key="9">
    <source>
        <dbReference type="SMART" id="SM00872"/>
    </source>
</evidence>
<proteinExistence type="inferred from homology"/>
<dbReference type="FunFam" id="1.20.1270.50:FF:000002">
    <property type="entry name" value="Alpha-mannosidase"/>
    <property type="match status" value="1"/>
</dbReference>
<dbReference type="GO" id="GO:0005764">
    <property type="term" value="C:lysosome"/>
    <property type="evidence" value="ECO:0007669"/>
    <property type="project" value="TreeGrafter"/>
</dbReference>
<keyword evidence="5" id="KW-0862">Zinc</keyword>
<dbReference type="Pfam" id="PF07748">
    <property type="entry name" value="Glyco_hydro_38C"/>
    <property type="match status" value="1"/>
</dbReference>
<dbReference type="AlphaFoldDB" id="A0A812CZF5"/>
<dbReference type="EMBL" id="CAHIKZ030002207">
    <property type="protein sequence ID" value="CAE1282831.1"/>
    <property type="molecule type" value="Genomic_DNA"/>
</dbReference>
<dbReference type="SUPFAM" id="SSF88688">
    <property type="entry name" value="Families 57/38 glycoside transferase middle domain"/>
    <property type="match status" value="1"/>
</dbReference>
<dbReference type="InterPro" id="IPR050843">
    <property type="entry name" value="Glycosyl_Hydrlase_38"/>
</dbReference>
<comment type="cofactor">
    <cofactor evidence="1">
        <name>Zn(2+)</name>
        <dbReference type="ChEBI" id="CHEBI:29105"/>
    </cofactor>
</comment>
<dbReference type="GO" id="GO:0046872">
    <property type="term" value="F:metal ion binding"/>
    <property type="evidence" value="ECO:0007669"/>
    <property type="project" value="UniProtKB-KW"/>
</dbReference>
<dbReference type="FunFam" id="1.20.1270.50:FF:000003">
    <property type="entry name" value="Alpha-mannosidase"/>
    <property type="match status" value="1"/>
</dbReference>
<dbReference type="SMART" id="SM00872">
    <property type="entry name" value="Alpha-mann_mid"/>
    <property type="match status" value="1"/>
</dbReference>
<feature type="domain" description="Glycoside hydrolase family 38 central" evidence="9">
    <location>
        <begin position="69"/>
        <end position="142"/>
    </location>
</feature>
<dbReference type="InterPro" id="IPR037094">
    <property type="entry name" value="Glyco_hydro_38_cen_sf"/>
</dbReference>
<dbReference type="InterPro" id="IPR028995">
    <property type="entry name" value="Glyco_hydro_57/38_cen_sf"/>
</dbReference>
<feature type="region of interest" description="Disordered" evidence="8">
    <location>
        <begin position="1"/>
        <end position="24"/>
    </location>
</feature>
<comment type="caution">
    <text evidence="10">The sequence shown here is derived from an EMBL/GenBank/DDBJ whole genome shotgun (WGS) entry which is preliminary data.</text>
</comment>
<dbReference type="Proteomes" id="UP000597762">
    <property type="component" value="Unassembled WGS sequence"/>
</dbReference>
<accession>A0A812CZF5</accession>
<dbReference type="Gene3D" id="2.60.40.1180">
    <property type="entry name" value="Golgi alpha-mannosidase II"/>
    <property type="match status" value="1"/>
</dbReference>
<dbReference type="GO" id="GO:0006013">
    <property type="term" value="P:mannose metabolic process"/>
    <property type="evidence" value="ECO:0007669"/>
    <property type="project" value="InterPro"/>
</dbReference>
<dbReference type="SUPFAM" id="SSF88713">
    <property type="entry name" value="Glycoside hydrolase/deacetylase"/>
    <property type="match status" value="1"/>
</dbReference>
<evidence type="ECO:0000256" key="5">
    <source>
        <dbReference type="ARBA" id="ARBA00022833"/>
    </source>
</evidence>
<evidence type="ECO:0000313" key="11">
    <source>
        <dbReference type="Proteomes" id="UP000597762"/>
    </source>
</evidence>
<keyword evidence="7 10" id="KW-0326">Glycosidase</keyword>
<comment type="similarity">
    <text evidence="2">Belongs to the glycosyl hydrolase 38 family.</text>
</comment>
<dbReference type="InterPro" id="IPR011682">
    <property type="entry name" value="Glyco_hydro_38_C"/>
</dbReference>
<keyword evidence="4 10" id="KW-0378">Hydrolase</keyword>
<evidence type="ECO:0000256" key="7">
    <source>
        <dbReference type="ARBA" id="ARBA00023295"/>
    </source>
</evidence>
<dbReference type="PANTHER" id="PTHR11607:SF3">
    <property type="entry name" value="LYSOSOMAL ALPHA-MANNOSIDASE"/>
    <property type="match status" value="1"/>
</dbReference>
<gene>
    <name evidence="10" type="ORF">SPHA_43675</name>
</gene>
<dbReference type="InterPro" id="IPR011330">
    <property type="entry name" value="Glyco_hydro/deAcase_b/a-brl"/>
</dbReference>
<dbReference type="GO" id="GO:0030246">
    <property type="term" value="F:carbohydrate binding"/>
    <property type="evidence" value="ECO:0007669"/>
    <property type="project" value="InterPro"/>
</dbReference>
<evidence type="ECO:0000256" key="4">
    <source>
        <dbReference type="ARBA" id="ARBA00022801"/>
    </source>
</evidence>
<evidence type="ECO:0000256" key="1">
    <source>
        <dbReference type="ARBA" id="ARBA00001947"/>
    </source>
</evidence>
<name>A0A812CZF5_ACAPH</name>
<dbReference type="Pfam" id="PF09261">
    <property type="entry name" value="Alpha-mann_mid"/>
    <property type="match status" value="1"/>
</dbReference>
<dbReference type="Gene3D" id="1.20.1270.50">
    <property type="entry name" value="Glycoside hydrolase family 38, central domain"/>
    <property type="match status" value="2"/>
</dbReference>
<evidence type="ECO:0000256" key="6">
    <source>
        <dbReference type="ARBA" id="ARBA00023157"/>
    </source>
</evidence>
<evidence type="ECO:0000256" key="8">
    <source>
        <dbReference type="SAM" id="MobiDB-lite"/>
    </source>
</evidence>